<reference evidence="2 3" key="1">
    <citation type="submission" date="2023-11" db="EMBL/GenBank/DDBJ databases">
        <title>Halocaridina rubra genome assembly.</title>
        <authorList>
            <person name="Smith C."/>
        </authorList>
    </citation>
    <scope>NUCLEOTIDE SEQUENCE [LARGE SCALE GENOMIC DNA]</scope>
    <source>
        <strain evidence="2">EP-1</strain>
        <tissue evidence="2">Whole</tissue>
    </source>
</reference>
<feature type="compositionally biased region" description="Polar residues" evidence="1">
    <location>
        <begin position="30"/>
        <end position="39"/>
    </location>
</feature>
<feature type="compositionally biased region" description="Basic and acidic residues" evidence="1">
    <location>
        <begin position="120"/>
        <end position="133"/>
    </location>
</feature>
<feature type="compositionally biased region" description="Basic and acidic residues" evidence="1">
    <location>
        <begin position="40"/>
        <end position="53"/>
    </location>
</feature>
<dbReference type="Proteomes" id="UP001381693">
    <property type="component" value="Unassembled WGS sequence"/>
</dbReference>
<organism evidence="2 3">
    <name type="scientific">Halocaridina rubra</name>
    <name type="common">Hawaiian red shrimp</name>
    <dbReference type="NCBI Taxonomy" id="373956"/>
    <lineage>
        <taxon>Eukaryota</taxon>
        <taxon>Metazoa</taxon>
        <taxon>Ecdysozoa</taxon>
        <taxon>Arthropoda</taxon>
        <taxon>Crustacea</taxon>
        <taxon>Multicrustacea</taxon>
        <taxon>Malacostraca</taxon>
        <taxon>Eumalacostraca</taxon>
        <taxon>Eucarida</taxon>
        <taxon>Decapoda</taxon>
        <taxon>Pleocyemata</taxon>
        <taxon>Caridea</taxon>
        <taxon>Atyoidea</taxon>
        <taxon>Atyidae</taxon>
        <taxon>Halocaridina</taxon>
    </lineage>
</organism>
<dbReference type="EMBL" id="JAXCGZ010005297">
    <property type="protein sequence ID" value="KAK7081323.1"/>
    <property type="molecule type" value="Genomic_DNA"/>
</dbReference>
<feature type="non-terminal residue" evidence="2">
    <location>
        <position position="287"/>
    </location>
</feature>
<feature type="compositionally biased region" description="Low complexity" evidence="1">
    <location>
        <begin position="16"/>
        <end position="29"/>
    </location>
</feature>
<feature type="region of interest" description="Disordered" evidence="1">
    <location>
        <begin position="1"/>
        <end position="287"/>
    </location>
</feature>
<accession>A0AAN9AAZ8</accession>
<feature type="non-terminal residue" evidence="2">
    <location>
        <position position="1"/>
    </location>
</feature>
<comment type="caution">
    <text evidence="2">The sequence shown here is derived from an EMBL/GenBank/DDBJ whole genome shotgun (WGS) entry which is preliminary data.</text>
</comment>
<name>A0AAN9AAZ8_HALRR</name>
<evidence type="ECO:0000313" key="2">
    <source>
        <dbReference type="EMBL" id="KAK7081323.1"/>
    </source>
</evidence>
<feature type="compositionally biased region" description="Basic and acidic residues" evidence="1">
    <location>
        <begin position="86"/>
        <end position="102"/>
    </location>
</feature>
<feature type="compositionally biased region" description="Polar residues" evidence="1">
    <location>
        <begin position="187"/>
        <end position="204"/>
    </location>
</feature>
<feature type="compositionally biased region" description="Basic and acidic residues" evidence="1">
    <location>
        <begin position="252"/>
        <end position="281"/>
    </location>
</feature>
<gene>
    <name evidence="2" type="ORF">SK128_021727</name>
</gene>
<evidence type="ECO:0000313" key="3">
    <source>
        <dbReference type="Proteomes" id="UP001381693"/>
    </source>
</evidence>
<protein>
    <submittedName>
        <fullName evidence="2">Uncharacterized protein</fullName>
    </submittedName>
</protein>
<evidence type="ECO:0000256" key="1">
    <source>
        <dbReference type="SAM" id="MobiDB-lite"/>
    </source>
</evidence>
<proteinExistence type="predicted"/>
<keyword evidence="3" id="KW-1185">Reference proteome</keyword>
<feature type="compositionally biased region" description="Basic and acidic residues" evidence="1">
    <location>
        <begin position="172"/>
        <end position="186"/>
    </location>
</feature>
<dbReference type="AlphaFoldDB" id="A0AAN9AAZ8"/>
<sequence length="287" mass="32057">DGEGWEVVRRGRRSHSGSTASLNNSNNLNGHYQQQGSSIKDSRSGSLKEEGHKGRGLKNRFHMPSAAMSVPSLAVSEDTMSNEAVQKSRDDSTNEIKQEENLLSKSFGTKKFKSQSCVLMREDSSSGSEDKKKSTSGKSSSNTIKKNEKKSKGMTRSAEELSKKYSRRKDSKSKDYNVDNETRNNETKFTNTELIENSSRTGVANDTRDRTIQNSDNQDDPENVPQNYPLPVNHLCDPSIPETSETSDVEDMEKSKSRESKRPSLEDFASKEADTQEHDSLQSEQDT</sequence>